<proteinExistence type="predicted"/>
<protein>
    <submittedName>
        <fullName evidence="2">Uncharacterized protein</fullName>
    </submittedName>
</protein>
<comment type="caution">
    <text evidence="2">The sequence shown here is derived from an EMBL/GenBank/DDBJ whole genome shotgun (WGS) entry which is preliminary data.</text>
</comment>
<dbReference type="AlphaFoldDB" id="A0A0G1CJ06"/>
<keyword evidence="1" id="KW-0812">Transmembrane</keyword>
<dbReference type="EMBL" id="LCFD01000015">
    <property type="protein sequence ID" value="KKS85795.1"/>
    <property type="molecule type" value="Genomic_DNA"/>
</dbReference>
<dbReference type="STRING" id="1618446.UV61_C0015G0009"/>
<gene>
    <name evidence="2" type="ORF">UV61_C0015G0009</name>
</gene>
<evidence type="ECO:0000256" key="1">
    <source>
        <dbReference type="SAM" id="Phobius"/>
    </source>
</evidence>
<evidence type="ECO:0000313" key="2">
    <source>
        <dbReference type="EMBL" id="KKS85795.1"/>
    </source>
</evidence>
<keyword evidence="1" id="KW-1133">Transmembrane helix</keyword>
<evidence type="ECO:0000313" key="3">
    <source>
        <dbReference type="Proteomes" id="UP000034050"/>
    </source>
</evidence>
<keyword evidence="1" id="KW-0472">Membrane</keyword>
<feature type="transmembrane region" description="Helical" evidence="1">
    <location>
        <begin position="111"/>
        <end position="131"/>
    </location>
</feature>
<reference evidence="2 3" key="1">
    <citation type="journal article" date="2015" name="Nature">
        <title>rRNA introns, odd ribosomes, and small enigmatic genomes across a large radiation of phyla.</title>
        <authorList>
            <person name="Brown C.T."/>
            <person name="Hug L.A."/>
            <person name="Thomas B.C."/>
            <person name="Sharon I."/>
            <person name="Castelle C.J."/>
            <person name="Singh A."/>
            <person name="Wilkins M.J."/>
            <person name="Williams K.H."/>
            <person name="Banfield J.F."/>
        </authorList>
    </citation>
    <scope>NUCLEOTIDE SEQUENCE [LARGE SCALE GENOMIC DNA]</scope>
</reference>
<name>A0A0G1CJ06_9BACT</name>
<accession>A0A0G1CJ06</accession>
<feature type="transmembrane region" description="Helical" evidence="1">
    <location>
        <begin position="60"/>
        <end position="79"/>
    </location>
</feature>
<sequence>MGELGFCSIHDIQVYLTEQLRSDIFVDQNVPLLLVRLLHNKWLYTFGASLRCYLSFWDTITYSQVVSVFLLPLILYGLFARRWRRFLWPLQLVMPLFFLFNPLNLSLGEKILWFRIYYVFLALVGFIKLVINFKSK</sequence>
<organism evidence="2 3">
    <name type="scientific">Candidatus Gottesmanbacteria bacterium GW2011_GWB1_43_11</name>
    <dbReference type="NCBI Taxonomy" id="1618446"/>
    <lineage>
        <taxon>Bacteria</taxon>
        <taxon>Candidatus Gottesmaniibacteriota</taxon>
    </lineage>
</organism>
<dbReference type="Proteomes" id="UP000034050">
    <property type="component" value="Unassembled WGS sequence"/>
</dbReference>
<feature type="transmembrane region" description="Helical" evidence="1">
    <location>
        <begin position="86"/>
        <end position="105"/>
    </location>
</feature>